<dbReference type="InterPro" id="IPR036691">
    <property type="entry name" value="Endo/exonu/phosph_ase_sf"/>
</dbReference>
<keyword evidence="2" id="KW-0540">Nuclease</keyword>
<evidence type="ECO:0000313" key="3">
    <source>
        <dbReference type="Proteomes" id="UP000324101"/>
    </source>
</evidence>
<organism evidence="2 3">
    <name type="scientific">Streptomyces venezuelae</name>
    <dbReference type="NCBI Taxonomy" id="54571"/>
    <lineage>
        <taxon>Bacteria</taxon>
        <taxon>Bacillati</taxon>
        <taxon>Actinomycetota</taxon>
        <taxon>Actinomycetes</taxon>
        <taxon>Kitasatosporales</taxon>
        <taxon>Streptomycetaceae</taxon>
        <taxon>Streptomyces</taxon>
    </lineage>
</organism>
<keyword evidence="2" id="KW-0255">Endonuclease</keyword>
<dbReference type="InterPro" id="IPR005135">
    <property type="entry name" value="Endo/exonuclease/phosphatase"/>
</dbReference>
<dbReference type="Gene3D" id="3.60.10.10">
    <property type="entry name" value="Endonuclease/exonuclease/phosphatase"/>
    <property type="match status" value="1"/>
</dbReference>
<dbReference type="GO" id="GO:0004527">
    <property type="term" value="F:exonuclease activity"/>
    <property type="evidence" value="ECO:0007669"/>
    <property type="project" value="UniProtKB-KW"/>
</dbReference>
<dbReference type="OrthoDB" id="3515699at2"/>
<dbReference type="EMBL" id="CP029189">
    <property type="protein sequence ID" value="QES53046.1"/>
    <property type="molecule type" value="Genomic_DNA"/>
</dbReference>
<reference evidence="2 3" key="1">
    <citation type="submission" date="2018-05" db="EMBL/GenBank/DDBJ databases">
        <title>Streptomyces venezuelae.</title>
        <authorList>
            <person name="Kim W."/>
            <person name="Lee N."/>
            <person name="Cho B.-K."/>
        </authorList>
    </citation>
    <scope>NUCLEOTIDE SEQUENCE [LARGE SCALE GENOMIC DNA]</scope>
    <source>
        <strain evidence="2 3">ATCC 21018</strain>
    </source>
</reference>
<dbReference type="Proteomes" id="UP000324101">
    <property type="component" value="Chromosome"/>
</dbReference>
<gene>
    <name evidence="2" type="ORF">DEJ51_01205</name>
</gene>
<evidence type="ECO:0000313" key="2">
    <source>
        <dbReference type="EMBL" id="QES53046.1"/>
    </source>
</evidence>
<sequence length="321" mass="34660">MANDVRMQRHMETVRRSLRRRFGRTAATLGLLTAVACTSAQTPASVAGAGAGAGTADQVSVATWNMCGVRQWSCEKTGGPKEKLQQLRDLVGDSDVQVLLLQEVCSEDLLSFARSLGPQWNSAFEPYAEVDSAGRRAAVDCTGQGRGQAGYGLLAGSPLTDVEAIPTEQPTVGLHRGILCARVPAQRLRVCNAHLSLRESDDEHPDWDFRDDQLSSLVAAASTDAATVFGGDFNSPPPVGDRNTSAWIWPSEAYDTYRECDQKGDSRKGKATHKDGTKIDYLFTQLPRTACKVVDTKASDHRPLVMRVSRPQDPATVSTVG</sequence>
<evidence type="ECO:0000259" key="1">
    <source>
        <dbReference type="Pfam" id="PF03372"/>
    </source>
</evidence>
<keyword evidence="2" id="KW-0269">Exonuclease</keyword>
<name>A0A5P2DD84_STRVZ</name>
<accession>A0A5P2DD84</accession>
<proteinExistence type="predicted"/>
<dbReference type="SUPFAM" id="SSF56219">
    <property type="entry name" value="DNase I-like"/>
    <property type="match status" value="1"/>
</dbReference>
<protein>
    <submittedName>
        <fullName evidence="2">Endonuclease/exonuclease/phosphatase family protein</fullName>
    </submittedName>
</protein>
<keyword evidence="2" id="KW-0378">Hydrolase</keyword>
<dbReference type="AlphaFoldDB" id="A0A5P2DD84"/>
<feature type="domain" description="Endonuclease/exonuclease/phosphatase" evidence="1">
    <location>
        <begin position="62"/>
        <end position="301"/>
    </location>
</feature>
<dbReference type="GO" id="GO:0004519">
    <property type="term" value="F:endonuclease activity"/>
    <property type="evidence" value="ECO:0007669"/>
    <property type="project" value="UniProtKB-KW"/>
</dbReference>
<dbReference type="Pfam" id="PF03372">
    <property type="entry name" value="Exo_endo_phos"/>
    <property type="match status" value="1"/>
</dbReference>